<feature type="signal peptide" evidence="2">
    <location>
        <begin position="1"/>
        <end position="19"/>
    </location>
</feature>
<dbReference type="AlphaFoldDB" id="A0A4U1J7G4"/>
<dbReference type="EMBL" id="SSMQ01000030">
    <property type="protein sequence ID" value="TKD03321.1"/>
    <property type="molecule type" value="Genomic_DNA"/>
</dbReference>
<protein>
    <recommendedName>
        <fullName evidence="5">Lipoprotein</fullName>
    </recommendedName>
</protein>
<evidence type="ECO:0000313" key="3">
    <source>
        <dbReference type="EMBL" id="TKD03321.1"/>
    </source>
</evidence>
<accession>A0A4U1J7G4</accession>
<evidence type="ECO:0000256" key="2">
    <source>
        <dbReference type="SAM" id="SignalP"/>
    </source>
</evidence>
<gene>
    <name evidence="3" type="ORF">E8A74_26695</name>
</gene>
<dbReference type="OrthoDB" id="5506640at2"/>
<evidence type="ECO:0008006" key="5">
    <source>
        <dbReference type="Google" id="ProtNLM"/>
    </source>
</evidence>
<dbReference type="RefSeq" id="WP_136931906.1">
    <property type="nucleotide sequence ID" value="NZ_SSMQ01000030.1"/>
</dbReference>
<comment type="caution">
    <text evidence="3">The sequence shown here is derived from an EMBL/GenBank/DDBJ whole genome shotgun (WGS) entry which is preliminary data.</text>
</comment>
<keyword evidence="4" id="KW-1185">Reference proteome</keyword>
<name>A0A4U1J7G4_9BACT</name>
<reference evidence="3 4" key="1">
    <citation type="submission" date="2019-04" db="EMBL/GenBank/DDBJ databases">
        <authorList>
            <person name="Li Y."/>
            <person name="Wang J."/>
        </authorList>
    </citation>
    <scope>NUCLEOTIDE SEQUENCE [LARGE SCALE GENOMIC DNA]</scope>
    <source>
        <strain evidence="3 4">DSM 14668</strain>
    </source>
</reference>
<feature type="region of interest" description="Disordered" evidence="1">
    <location>
        <begin position="21"/>
        <end position="46"/>
    </location>
</feature>
<proteinExistence type="predicted"/>
<organism evidence="3 4">
    <name type="scientific">Polyangium fumosum</name>
    <dbReference type="NCBI Taxonomy" id="889272"/>
    <lineage>
        <taxon>Bacteria</taxon>
        <taxon>Pseudomonadati</taxon>
        <taxon>Myxococcota</taxon>
        <taxon>Polyangia</taxon>
        <taxon>Polyangiales</taxon>
        <taxon>Polyangiaceae</taxon>
        <taxon>Polyangium</taxon>
    </lineage>
</organism>
<feature type="chain" id="PRO_5020348620" description="Lipoprotein" evidence="2">
    <location>
        <begin position="20"/>
        <end position="458"/>
    </location>
</feature>
<evidence type="ECO:0000313" key="4">
    <source>
        <dbReference type="Proteomes" id="UP000309215"/>
    </source>
</evidence>
<dbReference type="Proteomes" id="UP000309215">
    <property type="component" value="Unassembled WGS sequence"/>
</dbReference>
<feature type="compositionally biased region" description="Low complexity" evidence="1">
    <location>
        <begin position="32"/>
        <end position="42"/>
    </location>
</feature>
<sequence length="458" mass="47724">MRGLVALLACALVPSALLGCGNNTDKGPAPTPSATTTATTPAPEVPKGPLSVVLEAKDPITFSGVAEGVVIADAERTRMATAAVEGELVEKPMPTGLPAEGHILRFSGRLPGSVWVLFETPKMEKEPAKNPFLRLEQAKGSFKAYADDWKPHLAAWSKKRILAMSTSSGKLKVKVVDPHQDKPSPDLPSARLDDETCAKSLRIEEIAALATGEVFAAGHCRTVNSGKHHVVVRWAEEAPSAPPPKASASVAPAVASASVAPAVASAAAAPVVNEAKDVELDGGAAEGGAADAGADAGVDAGEVEEAPVGVPGQVYVLPGVPASMRHVALVAQGPSDVWVLGAEDNGSAHLLRLEGGVFKAQTLPKLGAPAQSLAGAGDGTLWLVTADAIWKRYPPGEWEEVPPPAHAAVPEPDSRWEMREVWAPGSDVWIAAKHTTNKGERHVVLRARPAKEVVRWWP</sequence>
<evidence type="ECO:0000256" key="1">
    <source>
        <dbReference type="SAM" id="MobiDB-lite"/>
    </source>
</evidence>
<keyword evidence="2" id="KW-0732">Signal</keyword>
<dbReference type="PROSITE" id="PS51257">
    <property type="entry name" value="PROKAR_LIPOPROTEIN"/>
    <property type="match status" value="1"/>
</dbReference>